<feature type="signal peptide" evidence="1">
    <location>
        <begin position="1"/>
        <end position="19"/>
    </location>
</feature>
<keyword evidence="3" id="KW-1185">Reference proteome</keyword>
<dbReference type="VEuPathDB" id="PlasmoDB:PRELSG_1455500"/>
<organism evidence="2 3">
    <name type="scientific">Plasmodium relictum</name>
    <dbReference type="NCBI Taxonomy" id="85471"/>
    <lineage>
        <taxon>Eukaryota</taxon>
        <taxon>Sar</taxon>
        <taxon>Alveolata</taxon>
        <taxon>Apicomplexa</taxon>
        <taxon>Aconoidasida</taxon>
        <taxon>Haemosporida</taxon>
        <taxon>Plasmodiidae</taxon>
        <taxon>Plasmodium</taxon>
        <taxon>Plasmodium (Haemamoeba)</taxon>
    </lineage>
</organism>
<evidence type="ECO:0000256" key="1">
    <source>
        <dbReference type="SAM" id="SignalP"/>
    </source>
</evidence>
<feature type="chain" id="PRO_5009618999" description="Fam-b protein" evidence="1">
    <location>
        <begin position="20"/>
        <end position="176"/>
    </location>
</feature>
<dbReference type="Proteomes" id="UP000220158">
    <property type="component" value="Chromosome 14"/>
</dbReference>
<reference evidence="2 3" key="1">
    <citation type="submission" date="2015-04" db="EMBL/GenBank/DDBJ databases">
        <authorList>
            <consortium name="Pathogen Informatics"/>
        </authorList>
    </citation>
    <scope>NUCLEOTIDE SEQUENCE [LARGE SCALE GENOMIC DNA]</scope>
    <source>
        <strain evidence="2 3">SGS1</strain>
    </source>
</reference>
<dbReference type="RefSeq" id="XP_028535341.1">
    <property type="nucleotide sequence ID" value="XM_028679648.1"/>
</dbReference>
<keyword evidence="1" id="KW-0732">Signal</keyword>
<dbReference type="GeneID" id="39738987"/>
<dbReference type="OrthoDB" id="370995at2759"/>
<evidence type="ECO:0008006" key="4">
    <source>
        <dbReference type="Google" id="ProtNLM"/>
    </source>
</evidence>
<accession>A0A1J1HG49</accession>
<proteinExistence type="predicted"/>
<name>A0A1J1HG49_PLARL</name>
<dbReference type="OMA" id="HNLAEQW"/>
<gene>
    <name evidence="2" type="ORF">PRELSG_1455500</name>
</gene>
<dbReference type="KEGG" id="prel:PRELSG_1455500"/>
<protein>
    <recommendedName>
        <fullName evidence="4">Fam-b protein</fullName>
    </recommendedName>
</protein>
<sequence>MKILKILFFFCMFIKYVYSMNPVKRGNENFPVNNISEEIENFDSEYPSFNVHYNFEPKDWKNIELINKKNNDFLNDIKNEIIKMDEDKMKINHILNIQKQQLEELIFLIKYVHSNKGKHTIDEMPLYLRSGNFDSYKLNNNKVEETYNDINNYILNKSKFIEKDNFYFNLAEQWIS</sequence>
<evidence type="ECO:0000313" key="3">
    <source>
        <dbReference type="Proteomes" id="UP000220158"/>
    </source>
</evidence>
<dbReference type="EMBL" id="LN835309">
    <property type="protein sequence ID" value="CRH02821.1"/>
    <property type="molecule type" value="Genomic_DNA"/>
</dbReference>
<evidence type="ECO:0000313" key="2">
    <source>
        <dbReference type="EMBL" id="CRH02821.1"/>
    </source>
</evidence>
<dbReference type="AlphaFoldDB" id="A0A1J1HG49"/>